<dbReference type="InterPro" id="IPR036097">
    <property type="entry name" value="HisK_dim/P_sf"/>
</dbReference>
<dbReference type="Pfam" id="PF00072">
    <property type="entry name" value="Response_reg"/>
    <property type="match status" value="1"/>
</dbReference>
<dbReference type="InterPro" id="IPR001789">
    <property type="entry name" value="Sig_transdc_resp-reg_receiver"/>
</dbReference>
<dbReference type="Gene3D" id="3.30.565.10">
    <property type="entry name" value="Histidine kinase-like ATPase, C-terminal domain"/>
    <property type="match status" value="1"/>
</dbReference>
<keyword evidence="10" id="KW-0902">Two-component regulatory system</keyword>
<evidence type="ECO:0000256" key="3">
    <source>
        <dbReference type="ARBA" id="ARBA00012438"/>
    </source>
</evidence>
<dbReference type="CDD" id="cd00082">
    <property type="entry name" value="HisKA"/>
    <property type="match status" value="1"/>
</dbReference>
<keyword evidence="8" id="KW-0418">Kinase</keyword>
<evidence type="ECO:0000256" key="7">
    <source>
        <dbReference type="ARBA" id="ARBA00022741"/>
    </source>
</evidence>
<evidence type="ECO:0000256" key="1">
    <source>
        <dbReference type="ARBA" id="ARBA00000085"/>
    </source>
</evidence>
<dbReference type="InterPro" id="IPR005467">
    <property type="entry name" value="His_kinase_dom"/>
</dbReference>
<feature type="transmembrane region" description="Helical" evidence="14">
    <location>
        <begin position="245"/>
        <end position="261"/>
    </location>
</feature>
<dbReference type="CDD" id="cd17580">
    <property type="entry name" value="REC_2_DhkD-like"/>
    <property type="match status" value="1"/>
</dbReference>
<dbReference type="RefSeq" id="WP_235969697.1">
    <property type="nucleotide sequence ID" value="NZ_BJTG01000009.1"/>
</dbReference>
<keyword evidence="14" id="KW-1133">Transmembrane helix</keyword>
<keyword evidence="14" id="KW-0812">Transmembrane</keyword>
<evidence type="ECO:0000256" key="8">
    <source>
        <dbReference type="ARBA" id="ARBA00022777"/>
    </source>
</evidence>
<proteinExistence type="predicted"/>
<feature type="domain" description="Response regulatory" evidence="16">
    <location>
        <begin position="655"/>
        <end position="771"/>
    </location>
</feature>
<evidence type="ECO:0000256" key="9">
    <source>
        <dbReference type="ARBA" id="ARBA00022840"/>
    </source>
</evidence>
<dbReference type="GO" id="GO:0005886">
    <property type="term" value="C:plasma membrane"/>
    <property type="evidence" value="ECO:0007669"/>
    <property type="project" value="UniProtKB-SubCell"/>
</dbReference>
<dbReference type="Pfam" id="PF02518">
    <property type="entry name" value="HATPase_c"/>
    <property type="match status" value="1"/>
</dbReference>
<evidence type="ECO:0000256" key="14">
    <source>
        <dbReference type="SAM" id="Phobius"/>
    </source>
</evidence>
<dbReference type="InterPro" id="IPR003661">
    <property type="entry name" value="HisK_dim/P_dom"/>
</dbReference>
<keyword evidence="18" id="KW-1185">Reference proteome</keyword>
<dbReference type="InterPro" id="IPR004358">
    <property type="entry name" value="Sig_transdc_His_kin-like_C"/>
</dbReference>
<evidence type="ECO:0000256" key="13">
    <source>
        <dbReference type="SAM" id="MobiDB-lite"/>
    </source>
</evidence>
<dbReference type="SUPFAM" id="SSF47384">
    <property type="entry name" value="Homodimeric domain of signal transducing histidine kinase"/>
    <property type="match status" value="1"/>
</dbReference>
<dbReference type="SUPFAM" id="SSF55874">
    <property type="entry name" value="ATPase domain of HSP90 chaperone/DNA topoisomerase II/histidine kinase"/>
    <property type="match status" value="1"/>
</dbReference>
<sequence>MTERVGPATRGEGPAGAPPAAASRPRELGWAVASASGAALLLGLFFFGAWFAGLPARWSATGAITMKTNAALGVALAGFALLLLGPREAAGGRRWAGTAAAAVVLITGAATLAEHLLQCDLGVDQLLASELPGAAATVSPNRMGPPASASLALLGAGLLALGWRRVRFIAPYLGLATCFVNLVPAVGYLFGIGAFYGHAPLTGIAWPTVLALLTLGFGLVLAGRGDGPAALLLREDEGGAFLRRVLPWTLLVPLALGLLAVEGERRGLYGVATGDGALVLALVFFFSVFLWRSAGRVSRAAAAQRSLARFPEENPDPVLRVDGGLTVLYANQAARARLRPLQVEVGRTAPPELAALAGRALAEGRRLETEVRCGDALFSMSVVPVGAEVNLYGQDVTARKAMEEELREADRRKTEFLAVLSHELRNPLAPIRNGVYVLEHAAPGSEQARRAQQVIGRQTGHLARLVDDLLDVTRISRGKIDLRREPLDLREVVRATVEDQRALYARGGIALHLEEGADAVRVEADRTRLAQVLGNLLNNALKFTPAGGAVAVRLEVQDGRAVLRVQDDGQGIDPAHVERMFEPFAQADHGLARTLGGLGLGLALVKSLVELHGGAVRARSEGPGQGAEFVVSLPLAAGGGPASAPAAGAGARRRLVLVIDDNADAGQTLADLLELEGHAVHLACDGRSGVALARELRPDVVLCDIGLPDLDGYEVARTLRREEALRSTRLVALTGYAQPEDRARAAEAGFDAHLAKPPRLEALAKLLGADGD</sequence>
<dbReference type="AlphaFoldDB" id="A0A7I9VR39"/>
<reference evidence="18" key="1">
    <citation type="journal article" date="2020" name="Appl. Environ. Microbiol.">
        <title>Diazotrophic Anaeromyxobacter Isolates from Soils.</title>
        <authorList>
            <person name="Masuda Y."/>
            <person name="Yamanaka H."/>
            <person name="Xu Z.X."/>
            <person name="Shiratori Y."/>
            <person name="Aono T."/>
            <person name="Amachi S."/>
            <person name="Senoo K."/>
            <person name="Itoh H."/>
        </authorList>
    </citation>
    <scope>NUCLEOTIDE SEQUENCE [LARGE SCALE GENOMIC DNA]</scope>
    <source>
        <strain evidence="18">R267</strain>
    </source>
</reference>
<protein>
    <recommendedName>
        <fullName evidence="3">histidine kinase</fullName>
        <ecNumber evidence="3">2.7.13.3</ecNumber>
    </recommendedName>
</protein>
<organism evidence="17 18">
    <name type="scientific">Anaeromyxobacter diazotrophicus</name>
    <dbReference type="NCBI Taxonomy" id="2590199"/>
    <lineage>
        <taxon>Bacteria</taxon>
        <taxon>Pseudomonadati</taxon>
        <taxon>Myxococcota</taxon>
        <taxon>Myxococcia</taxon>
        <taxon>Myxococcales</taxon>
        <taxon>Cystobacterineae</taxon>
        <taxon>Anaeromyxobacteraceae</taxon>
        <taxon>Anaeromyxobacter</taxon>
    </lineage>
</organism>
<dbReference type="Gene3D" id="1.10.287.130">
    <property type="match status" value="1"/>
</dbReference>
<dbReference type="InterPro" id="IPR003594">
    <property type="entry name" value="HATPase_dom"/>
</dbReference>
<name>A0A7I9VR39_9BACT</name>
<evidence type="ECO:0000313" key="17">
    <source>
        <dbReference type="EMBL" id="GEJ58892.1"/>
    </source>
</evidence>
<dbReference type="SMART" id="SM00387">
    <property type="entry name" value="HATPase_c"/>
    <property type="match status" value="1"/>
</dbReference>
<evidence type="ECO:0000313" key="18">
    <source>
        <dbReference type="Proteomes" id="UP000503640"/>
    </source>
</evidence>
<keyword evidence="11 14" id="KW-0472">Membrane</keyword>
<gene>
    <name evidence="17" type="ORF">AMYX_36330</name>
</gene>
<dbReference type="EC" id="2.7.13.3" evidence="3"/>
<dbReference type="Gene3D" id="3.40.50.2300">
    <property type="match status" value="1"/>
</dbReference>
<keyword evidence="4" id="KW-1003">Cell membrane</keyword>
<keyword evidence="6" id="KW-0808">Transferase</keyword>
<dbReference type="PANTHER" id="PTHR43547">
    <property type="entry name" value="TWO-COMPONENT HISTIDINE KINASE"/>
    <property type="match status" value="1"/>
</dbReference>
<dbReference type="Gene3D" id="3.30.450.20">
    <property type="entry name" value="PAS domain"/>
    <property type="match status" value="1"/>
</dbReference>
<feature type="transmembrane region" description="Helical" evidence="14">
    <location>
        <begin position="64"/>
        <end position="84"/>
    </location>
</feature>
<feature type="compositionally biased region" description="Low complexity" evidence="13">
    <location>
        <begin position="1"/>
        <end position="12"/>
    </location>
</feature>
<dbReference type="InterPro" id="IPR011006">
    <property type="entry name" value="CheY-like_superfamily"/>
</dbReference>
<evidence type="ECO:0000259" key="15">
    <source>
        <dbReference type="PROSITE" id="PS50109"/>
    </source>
</evidence>
<dbReference type="Pfam" id="PF00512">
    <property type="entry name" value="HisKA"/>
    <property type="match status" value="1"/>
</dbReference>
<evidence type="ECO:0000256" key="11">
    <source>
        <dbReference type="ARBA" id="ARBA00023136"/>
    </source>
</evidence>
<evidence type="ECO:0000256" key="10">
    <source>
        <dbReference type="ARBA" id="ARBA00023012"/>
    </source>
</evidence>
<dbReference type="SMART" id="SM00388">
    <property type="entry name" value="HisKA"/>
    <property type="match status" value="1"/>
</dbReference>
<dbReference type="FunFam" id="3.30.565.10:FF:000023">
    <property type="entry name" value="PAS domain-containing sensor histidine kinase"/>
    <property type="match status" value="1"/>
</dbReference>
<feature type="transmembrane region" description="Helical" evidence="14">
    <location>
        <begin position="96"/>
        <end position="117"/>
    </location>
</feature>
<dbReference type="SMART" id="SM00448">
    <property type="entry name" value="REC"/>
    <property type="match status" value="1"/>
</dbReference>
<dbReference type="PRINTS" id="PR00344">
    <property type="entry name" value="BCTRLSENSOR"/>
</dbReference>
<keyword evidence="9" id="KW-0067">ATP-binding</keyword>
<dbReference type="EMBL" id="BJTG01000009">
    <property type="protein sequence ID" value="GEJ58892.1"/>
    <property type="molecule type" value="Genomic_DNA"/>
</dbReference>
<dbReference type="PANTHER" id="PTHR43547:SF2">
    <property type="entry name" value="HYBRID SIGNAL TRANSDUCTION HISTIDINE KINASE C"/>
    <property type="match status" value="1"/>
</dbReference>
<comment type="caution">
    <text evidence="17">The sequence shown here is derived from an EMBL/GenBank/DDBJ whole genome shotgun (WGS) entry which is preliminary data.</text>
</comment>
<feature type="domain" description="Histidine kinase" evidence="15">
    <location>
        <begin position="419"/>
        <end position="637"/>
    </location>
</feature>
<feature type="transmembrane region" description="Helical" evidence="14">
    <location>
        <begin position="204"/>
        <end position="224"/>
    </location>
</feature>
<feature type="transmembrane region" description="Helical" evidence="14">
    <location>
        <begin position="175"/>
        <end position="198"/>
    </location>
</feature>
<dbReference type="PROSITE" id="PS50110">
    <property type="entry name" value="RESPONSE_REGULATORY"/>
    <property type="match status" value="1"/>
</dbReference>
<feature type="region of interest" description="Disordered" evidence="13">
    <location>
        <begin position="1"/>
        <end position="22"/>
    </location>
</feature>
<dbReference type="GO" id="GO:0005524">
    <property type="term" value="F:ATP binding"/>
    <property type="evidence" value="ECO:0007669"/>
    <property type="project" value="UniProtKB-KW"/>
</dbReference>
<comment type="catalytic activity">
    <reaction evidence="1">
        <text>ATP + protein L-histidine = ADP + protein N-phospho-L-histidine.</text>
        <dbReference type="EC" id="2.7.13.3"/>
    </reaction>
</comment>
<feature type="transmembrane region" description="Helical" evidence="14">
    <location>
        <begin position="28"/>
        <end position="52"/>
    </location>
</feature>
<feature type="transmembrane region" description="Helical" evidence="14">
    <location>
        <begin position="267"/>
        <end position="291"/>
    </location>
</feature>
<keyword evidence="7" id="KW-0547">Nucleotide-binding</keyword>
<feature type="modified residue" description="4-aspartylphosphate" evidence="12">
    <location>
        <position position="704"/>
    </location>
</feature>
<dbReference type="InterPro" id="IPR036890">
    <property type="entry name" value="HATPase_C_sf"/>
</dbReference>
<evidence type="ECO:0000256" key="2">
    <source>
        <dbReference type="ARBA" id="ARBA00004236"/>
    </source>
</evidence>
<accession>A0A7I9VR39</accession>
<comment type="subcellular location">
    <subcellularLocation>
        <location evidence="2">Cell membrane</location>
    </subcellularLocation>
</comment>
<dbReference type="SUPFAM" id="SSF52172">
    <property type="entry name" value="CheY-like"/>
    <property type="match status" value="1"/>
</dbReference>
<keyword evidence="5 12" id="KW-0597">Phosphoprotein</keyword>
<dbReference type="Proteomes" id="UP000503640">
    <property type="component" value="Unassembled WGS sequence"/>
</dbReference>
<evidence type="ECO:0000256" key="12">
    <source>
        <dbReference type="PROSITE-ProRule" id="PRU00169"/>
    </source>
</evidence>
<evidence type="ECO:0000256" key="4">
    <source>
        <dbReference type="ARBA" id="ARBA00022475"/>
    </source>
</evidence>
<evidence type="ECO:0000259" key="16">
    <source>
        <dbReference type="PROSITE" id="PS50110"/>
    </source>
</evidence>
<evidence type="ECO:0000256" key="5">
    <source>
        <dbReference type="ARBA" id="ARBA00022553"/>
    </source>
</evidence>
<evidence type="ECO:0000256" key="6">
    <source>
        <dbReference type="ARBA" id="ARBA00022679"/>
    </source>
</evidence>
<dbReference type="PROSITE" id="PS50109">
    <property type="entry name" value="HIS_KIN"/>
    <property type="match status" value="1"/>
</dbReference>
<dbReference type="GO" id="GO:0000155">
    <property type="term" value="F:phosphorelay sensor kinase activity"/>
    <property type="evidence" value="ECO:0007669"/>
    <property type="project" value="InterPro"/>
</dbReference>